<evidence type="ECO:0000313" key="2">
    <source>
        <dbReference type="EMBL" id="ACM19373.1"/>
    </source>
</evidence>
<dbReference type="HOGENOM" id="CLU_056125_0_0_7"/>
<protein>
    <recommendedName>
        <fullName evidence="1">Arginine dihydrolase ArgZ/ArgE-like C-terminal second subdomain domain-containing protein</fullName>
    </recommendedName>
</protein>
<dbReference type="RefSeq" id="WP_012646102.1">
    <property type="nucleotide sequence ID" value="NC_011979.1"/>
</dbReference>
<dbReference type="AlphaFoldDB" id="B9M2J4"/>
<accession>B9M2J4</accession>
<proteinExistence type="predicted"/>
<dbReference type="STRING" id="316067.Geob_1012"/>
<dbReference type="EMBL" id="CP001390">
    <property type="protein sequence ID" value="ACM19373.1"/>
    <property type="molecule type" value="Genomic_DNA"/>
</dbReference>
<evidence type="ECO:0000259" key="1">
    <source>
        <dbReference type="Pfam" id="PF21570"/>
    </source>
</evidence>
<dbReference type="Proteomes" id="UP000007721">
    <property type="component" value="Chromosome"/>
</dbReference>
<reference evidence="2 3" key="1">
    <citation type="submission" date="2009-01" db="EMBL/GenBank/DDBJ databases">
        <title>Complete sequence of Geobacter sp. FRC-32.</title>
        <authorList>
            <consortium name="US DOE Joint Genome Institute"/>
            <person name="Lucas S."/>
            <person name="Copeland A."/>
            <person name="Lapidus A."/>
            <person name="Glavina del Rio T."/>
            <person name="Dalin E."/>
            <person name="Tice H."/>
            <person name="Bruce D."/>
            <person name="Goodwin L."/>
            <person name="Pitluck S."/>
            <person name="Saunders E."/>
            <person name="Brettin T."/>
            <person name="Detter J.C."/>
            <person name="Han C."/>
            <person name="Larimer F."/>
            <person name="Land M."/>
            <person name="Hauser L."/>
            <person name="Kyrpides N."/>
            <person name="Ovchinnikova G."/>
            <person name="Kostka J."/>
            <person name="Richardson P."/>
        </authorList>
    </citation>
    <scope>NUCLEOTIDE SEQUENCE [LARGE SCALE GENOMIC DNA]</scope>
    <source>
        <strain evidence="3">DSM 22248 / JCM 15807 / FRC-32</strain>
    </source>
</reference>
<keyword evidence="3" id="KW-1185">Reference proteome</keyword>
<dbReference type="KEGG" id="geo:Geob_1012"/>
<organism evidence="2 3">
    <name type="scientific">Geotalea daltonii (strain DSM 22248 / JCM 15807 / FRC-32)</name>
    <name type="common">Geobacter daltonii</name>
    <dbReference type="NCBI Taxonomy" id="316067"/>
    <lineage>
        <taxon>Bacteria</taxon>
        <taxon>Pseudomonadati</taxon>
        <taxon>Thermodesulfobacteriota</taxon>
        <taxon>Desulfuromonadia</taxon>
        <taxon>Geobacterales</taxon>
        <taxon>Geobacteraceae</taxon>
        <taxon>Geotalea</taxon>
    </lineage>
</organism>
<dbReference type="Gene3D" id="3.40.50.10690">
    <property type="entry name" value="putative lor/sdh protein like domains"/>
    <property type="match status" value="1"/>
</dbReference>
<dbReference type="Pfam" id="PF21570">
    <property type="entry name" value="ArgZ-like_C_2nd"/>
    <property type="match status" value="1"/>
</dbReference>
<feature type="domain" description="Arginine dihydrolase ArgZ/ArgE-like C-terminal second subdomain" evidence="1">
    <location>
        <begin position="143"/>
        <end position="357"/>
    </location>
</feature>
<dbReference type="eggNOG" id="COG1915">
    <property type="taxonomic scope" value="Bacteria"/>
</dbReference>
<evidence type="ECO:0000313" key="3">
    <source>
        <dbReference type="Proteomes" id="UP000007721"/>
    </source>
</evidence>
<name>B9M2J4_GEODF</name>
<sequence length="366" mass="40265">MPIIPRYIPPDFTTAKLVNAPVAKTAPAPRQGVAPDNFHGTSNHPEYIHLGRGKWLLVSESRMDAVLLLRGETVAVIEARRLQKGDPVVVGRTEDGEEGIYVHSDGFAKTGVAGAEKFSFRTRDTRETPFSRSYDQLYRILRHDRQNGHIVWVLGPAVAFDKDSRSAMQGIIEAGYCHALLAGNALATHDLEAALFRTGLGQDIYTQALMPHGHYNHLEIINRVRSYGSIPAAVAALKLKDGIIWACEKRQVPYVLAGSIRDDGPLPEVITDVCQAQDAMRVQGKKATTVIAVATQLHSIAFGNMVPGYKVLDNGEVRPVFFYVVDMTEFSADKLANRGSVQAVAILTNAQDFMVNLWHNLDDRNA</sequence>
<dbReference type="Gene3D" id="2.40.420.10">
    <property type="entry name" value="conserved putative lor/sdh protein from methanococcus maripaludis s2 domain"/>
    <property type="match status" value="1"/>
</dbReference>
<dbReference type="InterPro" id="IPR048963">
    <property type="entry name" value="ArgZ/ArgE-like_C_2nd"/>
</dbReference>
<dbReference type="OrthoDB" id="5386290at2"/>
<gene>
    <name evidence="2" type="ordered locus">Geob_1012</name>
</gene>